<feature type="transmembrane region" description="Helical" evidence="3">
    <location>
        <begin position="457"/>
        <end position="478"/>
    </location>
</feature>
<keyword evidence="3" id="KW-0472">Membrane</keyword>
<dbReference type="EMBL" id="BDGG01000010">
    <property type="protein sequence ID" value="GAV04029.1"/>
    <property type="molecule type" value="Genomic_DNA"/>
</dbReference>
<evidence type="ECO:0000256" key="1">
    <source>
        <dbReference type="ARBA" id="ARBA00009172"/>
    </source>
</evidence>
<evidence type="ECO:0000256" key="2">
    <source>
        <dbReference type="SAM" id="MobiDB-lite"/>
    </source>
</evidence>
<organism evidence="4 5">
    <name type="scientific">Ramazzottius varieornatus</name>
    <name type="common">Water bear</name>
    <name type="synonym">Tardigrade</name>
    <dbReference type="NCBI Taxonomy" id="947166"/>
    <lineage>
        <taxon>Eukaryota</taxon>
        <taxon>Metazoa</taxon>
        <taxon>Ecdysozoa</taxon>
        <taxon>Tardigrada</taxon>
        <taxon>Eutardigrada</taxon>
        <taxon>Parachela</taxon>
        <taxon>Hypsibioidea</taxon>
        <taxon>Ramazzottiidae</taxon>
        <taxon>Ramazzottius</taxon>
    </lineage>
</organism>
<dbReference type="SUPFAM" id="SSF103473">
    <property type="entry name" value="MFS general substrate transporter"/>
    <property type="match status" value="1"/>
</dbReference>
<feature type="transmembrane region" description="Helical" evidence="3">
    <location>
        <begin position="151"/>
        <end position="170"/>
    </location>
</feature>
<dbReference type="OrthoDB" id="10010517at2759"/>
<reference evidence="4 5" key="1">
    <citation type="journal article" date="2016" name="Nat. Commun.">
        <title>Extremotolerant tardigrade genome and improved radiotolerance of human cultured cells by tardigrade-unique protein.</title>
        <authorList>
            <person name="Hashimoto T."/>
            <person name="Horikawa D.D."/>
            <person name="Saito Y."/>
            <person name="Kuwahara H."/>
            <person name="Kozuka-Hata H."/>
            <person name="Shin-I T."/>
            <person name="Minakuchi Y."/>
            <person name="Ohishi K."/>
            <person name="Motoyama A."/>
            <person name="Aizu T."/>
            <person name="Enomoto A."/>
            <person name="Kondo K."/>
            <person name="Tanaka S."/>
            <person name="Hara Y."/>
            <person name="Koshikawa S."/>
            <person name="Sagara H."/>
            <person name="Miura T."/>
            <person name="Yokobori S."/>
            <person name="Miyagawa K."/>
            <person name="Suzuki Y."/>
            <person name="Kubo T."/>
            <person name="Oyama M."/>
            <person name="Kohara Y."/>
            <person name="Fujiyama A."/>
            <person name="Arakawa K."/>
            <person name="Katayama T."/>
            <person name="Toyoda A."/>
            <person name="Kunieda T."/>
        </authorList>
    </citation>
    <scope>NUCLEOTIDE SEQUENCE [LARGE SCALE GENOMIC DNA]</scope>
    <source>
        <strain evidence="4 5">YOKOZUNA-1</strain>
    </source>
</reference>
<feature type="compositionally biased region" description="Polar residues" evidence="2">
    <location>
        <begin position="1"/>
        <end position="22"/>
    </location>
</feature>
<comment type="caution">
    <text evidence="4">The sequence shown here is derived from an EMBL/GenBank/DDBJ whole genome shotgun (WGS) entry which is preliminary data.</text>
</comment>
<feature type="transmembrane region" description="Helical" evidence="3">
    <location>
        <begin position="124"/>
        <end position="144"/>
    </location>
</feature>
<feature type="transmembrane region" description="Helical" evidence="3">
    <location>
        <begin position="428"/>
        <end position="450"/>
    </location>
</feature>
<evidence type="ECO:0000313" key="5">
    <source>
        <dbReference type="Proteomes" id="UP000186922"/>
    </source>
</evidence>
<sequence length="583" mass="64087">MLTRSLSDGNNVACQSSRTKVSNHPAITRPHQPSASSRLLQIPPSKTTTYRSCPHHTKPLPQHHGSYWSPVISEIDYPFEPLGTRSLISKARLSRLILFLLQLSLTISHITLTVQHKHLEDLANLYFVVFYSSAFLTTVFSPVISARISKSFIVVSGIISAFLAASTLFIPQMGILLAISVINGSCWGLVMVKPGLSALNLGLQYACIKDLKDRKGTAADWYLWSQVALHNGALLGSMIFAGTKKLLTLPQATLQPTLKMPCGRSACGTSDSKIKMPPFGSARSFASLNQTLRPERPSLIDDGHANGILAVIAACWALTALAVLGLTYCCSPSRRKKRRQRYDGNSSGGGGNHLRDDQSSLSLDGSQASTQVFHETAISQLRQIADLLLYDHKLQTVLPLVLFTGMQSAFIFNTFTKDFVLCALGEEHAGWTLATHSSAYALTLLAVYRLSLHTKRLYILCWTVVFQVGIGVVLLWWRAGNRDLPMFLIVTTVFGVAEGGFVALLTGLLVRLFCHAWTNVLPIMLAFRFLGYAIGVSASLLLCITAQIYFMYTVLGLALIPFGILEWKYSVFLHKKHLLEAFV</sequence>
<name>A0A1D1VZI5_RAMVA</name>
<feature type="transmembrane region" description="Helical" evidence="3">
    <location>
        <begin position="308"/>
        <end position="331"/>
    </location>
</feature>
<feature type="transmembrane region" description="Helical" evidence="3">
    <location>
        <begin position="484"/>
        <end position="508"/>
    </location>
</feature>
<feature type="transmembrane region" description="Helical" evidence="3">
    <location>
        <begin position="93"/>
        <end position="112"/>
    </location>
</feature>
<comment type="similarity">
    <text evidence="1">Belongs to the unc-93 family.</text>
</comment>
<protein>
    <submittedName>
        <fullName evidence="4">Uncharacterized protein</fullName>
    </submittedName>
</protein>
<feature type="region of interest" description="Disordered" evidence="2">
    <location>
        <begin position="339"/>
        <end position="362"/>
    </location>
</feature>
<accession>A0A1D1VZI5</accession>
<dbReference type="Proteomes" id="UP000186922">
    <property type="component" value="Unassembled WGS sequence"/>
</dbReference>
<dbReference type="STRING" id="947166.A0A1D1VZI5"/>
<dbReference type="PANTHER" id="PTHR19444:SF13">
    <property type="entry name" value="PROTEIN UNC-93 HOMOLOG A"/>
    <property type="match status" value="1"/>
</dbReference>
<keyword evidence="3" id="KW-0812">Transmembrane</keyword>
<feature type="transmembrane region" description="Helical" evidence="3">
    <location>
        <begin position="548"/>
        <end position="567"/>
    </location>
</feature>
<dbReference type="InterPro" id="IPR051951">
    <property type="entry name" value="UNC-93_regulatory"/>
</dbReference>
<keyword evidence="5" id="KW-1185">Reference proteome</keyword>
<feature type="transmembrane region" description="Helical" evidence="3">
    <location>
        <begin position="221"/>
        <end position="241"/>
    </location>
</feature>
<feature type="transmembrane region" description="Helical" evidence="3">
    <location>
        <begin position="397"/>
        <end position="416"/>
    </location>
</feature>
<gene>
    <name evidence="4" type="primary">RvY_14374</name>
    <name evidence="4" type="synonym">RvY_14374.1</name>
    <name evidence="4" type="ORF">RvY_14374-1</name>
</gene>
<evidence type="ECO:0000313" key="4">
    <source>
        <dbReference type="EMBL" id="GAV04029.1"/>
    </source>
</evidence>
<evidence type="ECO:0000256" key="3">
    <source>
        <dbReference type="SAM" id="Phobius"/>
    </source>
</evidence>
<dbReference type="AlphaFoldDB" id="A0A1D1VZI5"/>
<feature type="region of interest" description="Disordered" evidence="2">
    <location>
        <begin position="1"/>
        <end position="39"/>
    </location>
</feature>
<dbReference type="PANTHER" id="PTHR19444">
    <property type="entry name" value="UNC-93 RELATED"/>
    <property type="match status" value="1"/>
</dbReference>
<proteinExistence type="inferred from homology"/>
<keyword evidence="3" id="KW-1133">Transmembrane helix</keyword>
<feature type="transmembrane region" description="Helical" evidence="3">
    <location>
        <begin position="176"/>
        <end position="201"/>
    </location>
</feature>
<dbReference type="InterPro" id="IPR036259">
    <property type="entry name" value="MFS_trans_sf"/>
</dbReference>
<feature type="transmembrane region" description="Helical" evidence="3">
    <location>
        <begin position="520"/>
        <end position="542"/>
    </location>
</feature>